<name>A0ABY8QUN4_9MICO</name>
<reference evidence="1 2" key="1">
    <citation type="submission" date="2023-05" db="EMBL/GenBank/DDBJ databases">
        <title>Lithophilousrod everest ZFBP1038 complete genpme.</title>
        <authorList>
            <person name="Tian M."/>
        </authorList>
    </citation>
    <scope>NUCLEOTIDE SEQUENCE [LARGE SCALE GENOMIC DNA]</scope>
    <source>
        <strain evidence="1 2">ZFBP1038</strain>
    </source>
</reference>
<sequence length="49" mass="5569">MSEKCVACGKPIHTVRANHPIVTLNRVWVHYSMVANWSHSAIPESKVQR</sequence>
<protein>
    <submittedName>
        <fullName evidence="1">Uncharacterized protein</fullName>
    </submittedName>
</protein>
<proteinExistence type="predicted"/>
<keyword evidence="2" id="KW-1185">Reference proteome</keyword>
<dbReference type="EMBL" id="CP090958">
    <property type="protein sequence ID" value="WGW12727.1"/>
    <property type="molecule type" value="Genomic_DNA"/>
</dbReference>
<dbReference type="RefSeq" id="WP_349639531.1">
    <property type="nucleotide sequence ID" value="NZ_CP090958.1"/>
</dbReference>
<accession>A0ABY8QUN4</accession>
<evidence type="ECO:0000313" key="2">
    <source>
        <dbReference type="Proteomes" id="UP001209083"/>
    </source>
</evidence>
<evidence type="ECO:0000313" key="1">
    <source>
        <dbReference type="EMBL" id="WGW12727.1"/>
    </source>
</evidence>
<dbReference type="Proteomes" id="UP001209083">
    <property type="component" value="Chromosome"/>
</dbReference>
<organism evidence="1 2">
    <name type="scientific">Saxibacter everestensis</name>
    <dbReference type="NCBI Taxonomy" id="2909229"/>
    <lineage>
        <taxon>Bacteria</taxon>
        <taxon>Bacillati</taxon>
        <taxon>Actinomycetota</taxon>
        <taxon>Actinomycetes</taxon>
        <taxon>Micrococcales</taxon>
        <taxon>Brevibacteriaceae</taxon>
        <taxon>Saxibacter</taxon>
    </lineage>
</organism>
<gene>
    <name evidence="1" type="ORF">LWF01_02850</name>
</gene>